<name>A0A9P5VE27_9FUNG</name>
<keyword evidence="3 5" id="KW-0863">Zinc-finger</keyword>
<evidence type="ECO:0000256" key="1">
    <source>
        <dbReference type="ARBA" id="ARBA00022723"/>
    </source>
</evidence>
<accession>A0A9P5VE27</accession>
<dbReference type="GO" id="GO:0000981">
    <property type="term" value="F:DNA-binding transcription factor activity, RNA polymerase II-specific"/>
    <property type="evidence" value="ECO:0007669"/>
    <property type="project" value="TreeGrafter"/>
</dbReference>
<dbReference type="EMBL" id="JAAAUQ010000117">
    <property type="protein sequence ID" value="KAF9154431.1"/>
    <property type="molecule type" value="Genomic_DNA"/>
</dbReference>
<dbReference type="GO" id="GO:0008270">
    <property type="term" value="F:zinc ion binding"/>
    <property type="evidence" value="ECO:0007669"/>
    <property type="project" value="UniProtKB-KW"/>
</dbReference>
<dbReference type="PANTHER" id="PTHR19818">
    <property type="entry name" value="ZINC FINGER PROTEIN ZIC AND GLI"/>
    <property type="match status" value="1"/>
</dbReference>
<keyword evidence="9" id="KW-1185">Reference proteome</keyword>
<dbReference type="InterPro" id="IPR036236">
    <property type="entry name" value="Znf_C2H2_sf"/>
</dbReference>
<sequence>MVTDPSDAKPGPRKTATKKTTGSSPSRATEGDIQQQQQQLQQRDFKFVVEGQDKAKSTKPVAFEVLPPFQVKSPAQAQSPSQDTPGDESMDQDAPESSPTPDFERNADGKFRCSWPRCGKEFTVASRLTTHFRIHSGKPPYLCGYKDCQKAFHTSSSLSHHRVVHTDQGLRPYVCRHNRCGATYTQLARLITHQRTTHSGMILFIPQESSSSNSSPQSQSQAASATTTPSGNTPDDPFPSSPSQTPVPSGYESTPVRVSAEGISLESNNSASRPSTPINMGDSHRNSGEVFADDRDKDKDKARSTSRKEKGAAATARTPISTPQQMMTPSIRPMVEQQRSHTASPTPHTTASGNINASTNGVPRPVSSTGYHSDESSRSMGGSGGYDRAREVRQENEQEPDDLNEEEETDEMRQRREAALTMASFKDVVRVEQPQQPQQQPSGQHAPGPPLPTEYYSQKQQPHGGHSYSSSDGKNSSHVYSSGPSPFHSNSHPSSHHLSPTGQHHHHHVAYPPRQQHQQQYSNNNDDKYWADGSSNNKGNGASARGAVSGPYDYSSPNYSMHQAARRLNPTAMRDGPPPHPGDKHSNNSNSPYDQQDMYLNEGVAGPMKGSHYGPSFYQRQRPQSSQQQQQQHGGGPPQAAPYGRSV</sequence>
<dbReference type="Proteomes" id="UP000748756">
    <property type="component" value="Unassembled WGS sequence"/>
</dbReference>
<evidence type="ECO:0000256" key="6">
    <source>
        <dbReference type="SAM" id="MobiDB-lite"/>
    </source>
</evidence>
<organism evidence="8 9">
    <name type="scientific">Linnemannia schmuckeri</name>
    <dbReference type="NCBI Taxonomy" id="64567"/>
    <lineage>
        <taxon>Eukaryota</taxon>
        <taxon>Fungi</taxon>
        <taxon>Fungi incertae sedis</taxon>
        <taxon>Mucoromycota</taxon>
        <taxon>Mortierellomycotina</taxon>
        <taxon>Mortierellomycetes</taxon>
        <taxon>Mortierellales</taxon>
        <taxon>Mortierellaceae</taxon>
        <taxon>Linnemannia</taxon>
    </lineage>
</organism>
<feature type="compositionally biased region" description="Polar residues" evidence="6">
    <location>
        <begin position="318"/>
        <end position="328"/>
    </location>
</feature>
<feature type="compositionally biased region" description="Polar residues" evidence="6">
    <location>
        <begin position="455"/>
        <end position="480"/>
    </location>
</feature>
<reference evidence="8" key="1">
    <citation type="journal article" date="2020" name="Fungal Divers.">
        <title>Resolving the Mortierellaceae phylogeny through synthesis of multi-gene phylogenetics and phylogenomics.</title>
        <authorList>
            <person name="Vandepol N."/>
            <person name="Liber J."/>
            <person name="Desiro A."/>
            <person name="Na H."/>
            <person name="Kennedy M."/>
            <person name="Barry K."/>
            <person name="Grigoriev I.V."/>
            <person name="Miller A.N."/>
            <person name="O'Donnell K."/>
            <person name="Stajich J.E."/>
            <person name="Bonito G."/>
        </authorList>
    </citation>
    <scope>NUCLEOTIDE SEQUENCE</scope>
    <source>
        <strain evidence="8">NRRL 6426</strain>
    </source>
</reference>
<evidence type="ECO:0000256" key="4">
    <source>
        <dbReference type="ARBA" id="ARBA00022833"/>
    </source>
</evidence>
<dbReference type="InterPro" id="IPR013087">
    <property type="entry name" value="Znf_C2H2_type"/>
</dbReference>
<feature type="domain" description="C2H2-type" evidence="7">
    <location>
        <begin position="111"/>
        <end position="140"/>
    </location>
</feature>
<feature type="compositionally biased region" description="Acidic residues" evidence="6">
    <location>
        <begin position="397"/>
        <end position="410"/>
    </location>
</feature>
<dbReference type="SMART" id="SM00355">
    <property type="entry name" value="ZnF_C2H2"/>
    <property type="match status" value="3"/>
</dbReference>
<evidence type="ECO:0000256" key="2">
    <source>
        <dbReference type="ARBA" id="ARBA00022737"/>
    </source>
</evidence>
<dbReference type="GO" id="GO:0005634">
    <property type="term" value="C:nucleus"/>
    <property type="evidence" value="ECO:0007669"/>
    <property type="project" value="UniProtKB-ARBA"/>
</dbReference>
<keyword evidence="1" id="KW-0479">Metal-binding</keyword>
<evidence type="ECO:0000256" key="3">
    <source>
        <dbReference type="ARBA" id="ARBA00022771"/>
    </source>
</evidence>
<feature type="compositionally biased region" description="Low complexity" evidence="6">
    <location>
        <begin position="481"/>
        <end position="500"/>
    </location>
</feature>
<feature type="compositionally biased region" description="Low complexity" evidence="6">
    <location>
        <begin position="209"/>
        <end position="230"/>
    </location>
</feature>
<dbReference type="InterPro" id="IPR050329">
    <property type="entry name" value="GLI_C2H2-zinc-finger"/>
</dbReference>
<feature type="compositionally biased region" description="Polar residues" evidence="6">
    <location>
        <begin position="340"/>
        <end position="371"/>
    </location>
</feature>
<feature type="compositionally biased region" description="Basic and acidic residues" evidence="6">
    <location>
        <begin position="387"/>
        <end position="396"/>
    </location>
</feature>
<dbReference type="PROSITE" id="PS00028">
    <property type="entry name" value="ZINC_FINGER_C2H2_1"/>
    <property type="match status" value="3"/>
</dbReference>
<feature type="domain" description="C2H2-type" evidence="7">
    <location>
        <begin position="141"/>
        <end position="170"/>
    </location>
</feature>
<dbReference type="OrthoDB" id="654211at2759"/>
<dbReference type="Pfam" id="PF00096">
    <property type="entry name" value="zf-C2H2"/>
    <property type="match status" value="1"/>
</dbReference>
<protein>
    <recommendedName>
        <fullName evidence="7">C2H2-type domain-containing protein</fullName>
    </recommendedName>
</protein>
<dbReference type="GO" id="GO:0000978">
    <property type="term" value="F:RNA polymerase II cis-regulatory region sequence-specific DNA binding"/>
    <property type="evidence" value="ECO:0007669"/>
    <property type="project" value="TreeGrafter"/>
</dbReference>
<dbReference type="Gene3D" id="3.30.160.60">
    <property type="entry name" value="Classic Zinc Finger"/>
    <property type="match status" value="3"/>
</dbReference>
<dbReference type="PROSITE" id="PS50157">
    <property type="entry name" value="ZINC_FINGER_C2H2_2"/>
    <property type="match status" value="3"/>
</dbReference>
<comment type="caution">
    <text evidence="8">The sequence shown here is derived from an EMBL/GenBank/DDBJ whole genome shotgun (WGS) entry which is preliminary data.</text>
</comment>
<feature type="region of interest" description="Disordered" evidence="6">
    <location>
        <begin position="207"/>
        <end position="647"/>
    </location>
</feature>
<dbReference type="AlphaFoldDB" id="A0A9P5VE27"/>
<gene>
    <name evidence="8" type="ORF">BG015_000980</name>
</gene>
<dbReference type="PANTHER" id="PTHR19818:SF139">
    <property type="entry name" value="PAIR-RULE PROTEIN ODD-PAIRED"/>
    <property type="match status" value="1"/>
</dbReference>
<dbReference type="SUPFAM" id="SSF57667">
    <property type="entry name" value="beta-beta-alpha zinc fingers"/>
    <property type="match status" value="2"/>
</dbReference>
<evidence type="ECO:0000313" key="8">
    <source>
        <dbReference type="EMBL" id="KAF9154431.1"/>
    </source>
</evidence>
<keyword evidence="4" id="KW-0862">Zinc</keyword>
<evidence type="ECO:0000313" key="9">
    <source>
        <dbReference type="Proteomes" id="UP000748756"/>
    </source>
</evidence>
<feature type="compositionally biased region" description="Polar residues" evidence="6">
    <location>
        <begin position="18"/>
        <end position="27"/>
    </location>
</feature>
<dbReference type="GO" id="GO:0045944">
    <property type="term" value="P:positive regulation of transcription by RNA polymerase II"/>
    <property type="evidence" value="ECO:0007669"/>
    <property type="project" value="UniProtKB-ARBA"/>
</dbReference>
<feature type="compositionally biased region" description="Polar residues" evidence="6">
    <location>
        <begin position="265"/>
        <end position="278"/>
    </location>
</feature>
<feature type="compositionally biased region" description="Low complexity" evidence="6">
    <location>
        <begin position="618"/>
        <end position="632"/>
    </location>
</feature>
<feature type="region of interest" description="Disordered" evidence="6">
    <location>
        <begin position="1"/>
        <end position="46"/>
    </location>
</feature>
<feature type="region of interest" description="Disordered" evidence="6">
    <location>
        <begin position="66"/>
        <end position="108"/>
    </location>
</feature>
<keyword evidence="2" id="KW-0677">Repeat</keyword>
<evidence type="ECO:0000259" key="7">
    <source>
        <dbReference type="PROSITE" id="PS50157"/>
    </source>
</evidence>
<evidence type="ECO:0000256" key="5">
    <source>
        <dbReference type="PROSITE-ProRule" id="PRU00042"/>
    </source>
</evidence>
<feature type="compositionally biased region" description="Polar residues" evidence="6">
    <location>
        <begin position="515"/>
        <end position="524"/>
    </location>
</feature>
<proteinExistence type="predicted"/>
<feature type="compositionally biased region" description="Basic and acidic residues" evidence="6">
    <location>
        <begin position="282"/>
        <end position="311"/>
    </location>
</feature>
<feature type="compositionally biased region" description="Acidic residues" evidence="6">
    <location>
        <begin position="85"/>
        <end position="94"/>
    </location>
</feature>
<feature type="compositionally biased region" description="Polar residues" evidence="6">
    <location>
        <begin position="73"/>
        <end position="84"/>
    </location>
</feature>
<feature type="domain" description="C2H2-type" evidence="7">
    <location>
        <begin position="173"/>
        <end position="200"/>
    </location>
</feature>
<feature type="compositionally biased region" description="Low complexity" evidence="6">
    <location>
        <begin position="433"/>
        <end position="446"/>
    </location>
</feature>